<evidence type="ECO:0000256" key="1">
    <source>
        <dbReference type="ARBA" id="ARBA00004613"/>
    </source>
</evidence>
<organism evidence="7 8">
    <name type="scientific">Glossina palpalis gambiensis</name>
    <dbReference type="NCBI Taxonomy" id="67801"/>
    <lineage>
        <taxon>Eukaryota</taxon>
        <taxon>Metazoa</taxon>
        <taxon>Ecdysozoa</taxon>
        <taxon>Arthropoda</taxon>
        <taxon>Hexapoda</taxon>
        <taxon>Insecta</taxon>
        <taxon>Pterygota</taxon>
        <taxon>Neoptera</taxon>
        <taxon>Endopterygota</taxon>
        <taxon>Diptera</taxon>
        <taxon>Brachycera</taxon>
        <taxon>Muscomorpha</taxon>
        <taxon>Hippoboscoidea</taxon>
        <taxon>Glossinidae</taxon>
        <taxon>Glossina</taxon>
    </lineage>
</organism>
<reference evidence="7" key="2">
    <citation type="submission" date="2020-05" db="UniProtKB">
        <authorList>
            <consortium name="EnsemblMetazoa"/>
        </authorList>
    </citation>
    <scope>IDENTIFICATION</scope>
    <source>
        <strain evidence="7">IAEA</strain>
    </source>
</reference>
<dbReference type="InterPro" id="IPR051333">
    <property type="entry name" value="CLIP_Serine_Protease"/>
</dbReference>
<protein>
    <recommendedName>
        <fullName evidence="6">Peptidase S1 domain-containing protein</fullName>
    </recommendedName>
</protein>
<dbReference type="InterPro" id="IPR001314">
    <property type="entry name" value="Peptidase_S1A"/>
</dbReference>
<dbReference type="InterPro" id="IPR001254">
    <property type="entry name" value="Trypsin_dom"/>
</dbReference>
<dbReference type="AlphaFoldDB" id="A0A1B0B717"/>
<sequence length="400" mass="45873">MHYHEEIFQLYLFVNLLTFCQEQLQRNNILATDYMTYDSLGNCYVKSVNLRGRCIRYPQCRSAVQAWTHYQQLPFSCYYGRLETSNFVCCPEAYIISSTLPAYSVFTQTPQEHLSERECSLIYNNNIKHRSNRHRRELNVMTNYNENCLKPVMEEIIEKKVFARREIVAGLNTRHNEFPFMCVLGWRKTINNSETDYKCGCVLISKSPSVVRLGGKNLNDQNIEEIKVVQVIPHPRYDPALAYNDIAVAKLAKPSRASPVCLWPHSDLPQQMLTAAGYGQTKFAGPRSSNLLKVFVKAMTNENCVRFYKHEQRLKYGIDLGQICAGDPQGKMDTCQGDSGGPVIIKIFKYDTQVPYLVGLTSFGMGCAIGAPSIYTRISHFLNWIEKIAWTCEFHHNPQP</sequence>
<dbReference type="PRINTS" id="PR00722">
    <property type="entry name" value="CHYMOTRYPSIN"/>
</dbReference>
<keyword evidence="8" id="KW-1185">Reference proteome</keyword>
<dbReference type="PROSITE" id="PS50240">
    <property type="entry name" value="TRYPSIN_DOM"/>
    <property type="match status" value="1"/>
</dbReference>
<keyword evidence="3" id="KW-0732">Signal</keyword>
<proteinExistence type="predicted"/>
<keyword evidence="4" id="KW-1015">Disulfide bond</keyword>
<dbReference type="GO" id="GO:0006508">
    <property type="term" value="P:proteolysis"/>
    <property type="evidence" value="ECO:0007669"/>
    <property type="project" value="InterPro"/>
</dbReference>
<dbReference type="PROSITE" id="PS00135">
    <property type="entry name" value="TRYPSIN_SER"/>
    <property type="match status" value="1"/>
</dbReference>
<evidence type="ECO:0000259" key="6">
    <source>
        <dbReference type="PROSITE" id="PS50240"/>
    </source>
</evidence>
<evidence type="ECO:0000256" key="5">
    <source>
        <dbReference type="ARBA" id="ARBA00023180"/>
    </source>
</evidence>
<dbReference type="EMBL" id="JXJN01009338">
    <property type="status" value="NOT_ANNOTATED_CDS"/>
    <property type="molecule type" value="Genomic_DNA"/>
</dbReference>
<dbReference type="Pfam" id="PF00089">
    <property type="entry name" value="Trypsin"/>
    <property type="match status" value="1"/>
</dbReference>
<dbReference type="InterPro" id="IPR043504">
    <property type="entry name" value="Peptidase_S1_PA_chymotrypsin"/>
</dbReference>
<dbReference type="GO" id="GO:0004252">
    <property type="term" value="F:serine-type endopeptidase activity"/>
    <property type="evidence" value="ECO:0007669"/>
    <property type="project" value="InterPro"/>
</dbReference>
<accession>A0A1B0B717</accession>
<evidence type="ECO:0000256" key="4">
    <source>
        <dbReference type="ARBA" id="ARBA00023157"/>
    </source>
</evidence>
<evidence type="ECO:0000256" key="3">
    <source>
        <dbReference type="ARBA" id="ARBA00022729"/>
    </source>
</evidence>
<evidence type="ECO:0000313" key="7">
    <source>
        <dbReference type="EnsemblMetazoa" id="GPPI020918-PA"/>
    </source>
</evidence>
<dbReference type="InterPro" id="IPR033116">
    <property type="entry name" value="TRYPSIN_SER"/>
</dbReference>
<dbReference type="SMART" id="SM00020">
    <property type="entry name" value="Tryp_SPc"/>
    <property type="match status" value="1"/>
</dbReference>
<dbReference type="FunFam" id="2.40.10.10:FF:000054">
    <property type="entry name" value="Complement C1r subcomponent"/>
    <property type="match status" value="1"/>
</dbReference>
<dbReference type="Gene3D" id="2.40.10.10">
    <property type="entry name" value="Trypsin-like serine proteases"/>
    <property type="match status" value="1"/>
</dbReference>
<dbReference type="GO" id="GO:0005576">
    <property type="term" value="C:extracellular region"/>
    <property type="evidence" value="ECO:0007669"/>
    <property type="project" value="UniProtKB-SubCell"/>
</dbReference>
<dbReference type="InterPro" id="IPR009003">
    <property type="entry name" value="Peptidase_S1_PA"/>
</dbReference>
<dbReference type="PANTHER" id="PTHR24260:SF135">
    <property type="entry name" value="CLIP DOMAIN-CONTAINING SERINE PROTEASE-RELATED"/>
    <property type="match status" value="1"/>
</dbReference>
<dbReference type="CDD" id="cd00190">
    <property type="entry name" value="Tryp_SPc"/>
    <property type="match status" value="1"/>
</dbReference>
<dbReference type="EnsemblMetazoa" id="GPPI020918-RA">
    <property type="protein sequence ID" value="GPPI020918-PA"/>
    <property type="gene ID" value="GPPI020918"/>
</dbReference>
<comment type="subcellular location">
    <subcellularLocation>
        <location evidence="1">Secreted</location>
    </subcellularLocation>
</comment>
<name>A0A1B0B717_9MUSC</name>
<feature type="domain" description="Peptidase S1" evidence="6">
    <location>
        <begin position="167"/>
        <end position="390"/>
    </location>
</feature>
<dbReference type="Proteomes" id="UP000092460">
    <property type="component" value="Unassembled WGS sequence"/>
</dbReference>
<keyword evidence="5" id="KW-0325">Glycoprotein</keyword>
<dbReference type="STRING" id="67801.A0A1B0B717"/>
<evidence type="ECO:0000256" key="2">
    <source>
        <dbReference type="ARBA" id="ARBA00022525"/>
    </source>
</evidence>
<evidence type="ECO:0000313" key="8">
    <source>
        <dbReference type="Proteomes" id="UP000092460"/>
    </source>
</evidence>
<reference evidence="8" key="1">
    <citation type="submission" date="2015-01" db="EMBL/GenBank/DDBJ databases">
        <authorList>
            <person name="Aksoy S."/>
            <person name="Warren W."/>
            <person name="Wilson R.K."/>
        </authorList>
    </citation>
    <scope>NUCLEOTIDE SEQUENCE [LARGE SCALE GENOMIC DNA]</scope>
    <source>
        <strain evidence="8">IAEA</strain>
    </source>
</reference>
<keyword evidence="2" id="KW-0964">Secreted</keyword>
<dbReference type="SUPFAM" id="SSF50494">
    <property type="entry name" value="Trypsin-like serine proteases"/>
    <property type="match status" value="1"/>
</dbReference>
<dbReference type="PANTHER" id="PTHR24260">
    <property type="match status" value="1"/>
</dbReference>
<dbReference type="VEuPathDB" id="VectorBase:GPPI020918"/>